<dbReference type="AlphaFoldDB" id="A0A843WXP2"/>
<protein>
    <submittedName>
        <fullName evidence="15">Uncharacterized protein</fullName>
    </submittedName>
</protein>
<feature type="domain" description="Subtilisin-like protease fibronectin type-III" evidence="14">
    <location>
        <begin position="661"/>
        <end position="760"/>
    </location>
</feature>
<evidence type="ECO:0000256" key="11">
    <source>
        <dbReference type="SAM" id="SignalP"/>
    </source>
</evidence>
<organism evidence="15 16">
    <name type="scientific">Colocasia esculenta</name>
    <name type="common">Wild taro</name>
    <name type="synonym">Arum esculentum</name>
    <dbReference type="NCBI Taxonomy" id="4460"/>
    <lineage>
        <taxon>Eukaryota</taxon>
        <taxon>Viridiplantae</taxon>
        <taxon>Streptophyta</taxon>
        <taxon>Embryophyta</taxon>
        <taxon>Tracheophyta</taxon>
        <taxon>Spermatophyta</taxon>
        <taxon>Magnoliopsida</taxon>
        <taxon>Liliopsida</taxon>
        <taxon>Araceae</taxon>
        <taxon>Aroideae</taxon>
        <taxon>Colocasieae</taxon>
        <taxon>Colocasia</taxon>
    </lineage>
</organism>
<dbReference type="Gene3D" id="3.50.30.30">
    <property type="match status" value="1"/>
</dbReference>
<keyword evidence="7 10" id="KW-0720">Serine protease</keyword>
<evidence type="ECO:0000256" key="10">
    <source>
        <dbReference type="PROSITE-ProRule" id="PRU01240"/>
    </source>
</evidence>
<keyword evidence="5 11" id="KW-0732">Signal</keyword>
<feature type="domain" description="Peptidase S8/S53" evidence="12">
    <location>
        <begin position="144"/>
        <end position="586"/>
    </location>
</feature>
<feature type="active site" description="Charge relay system" evidence="9 10">
    <location>
        <position position="224"/>
    </location>
</feature>
<accession>A0A843WXP2</accession>
<dbReference type="GO" id="GO:0006508">
    <property type="term" value="P:proteolysis"/>
    <property type="evidence" value="ECO:0007669"/>
    <property type="project" value="UniProtKB-KW"/>
</dbReference>
<dbReference type="Proteomes" id="UP000652761">
    <property type="component" value="Unassembled WGS sequence"/>
</dbReference>
<keyword evidence="16" id="KW-1185">Reference proteome</keyword>
<dbReference type="EMBL" id="NMUH01004194">
    <property type="protein sequence ID" value="MQM08734.1"/>
    <property type="molecule type" value="Genomic_DNA"/>
</dbReference>
<dbReference type="GO" id="GO:0005576">
    <property type="term" value="C:extracellular region"/>
    <property type="evidence" value="ECO:0007669"/>
    <property type="project" value="UniProtKB-SubCell"/>
</dbReference>
<dbReference type="Gene3D" id="3.30.70.80">
    <property type="entry name" value="Peptidase S8 propeptide/proteinase inhibitor I9"/>
    <property type="match status" value="1"/>
</dbReference>
<dbReference type="Pfam" id="PF05922">
    <property type="entry name" value="Inhibitor_I9"/>
    <property type="match status" value="1"/>
</dbReference>
<dbReference type="OrthoDB" id="206201at2759"/>
<evidence type="ECO:0000256" key="4">
    <source>
        <dbReference type="ARBA" id="ARBA00022670"/>
    </source>
</evidence>
<dbReference type="SUPFAM" id="SSF52743">
    <property type="entry name" value="Subtilisin-like"/>
    <property type="match status" value="1"/>
</dbReference>
<evidence type="ECO:0000256" key="6">
    <source>
        <dbReference type="ARBA" id="ARBA00022801"/>
    </source>
</evidence>
<dbReference type="InterPro" id="IPR045051">
    <property type="entry name" value="SBT"/>
</dbReference>
<dbReference type="Pfam" id="PF00082">
    <property type="entry name" value="Peptidase_S8"/>
    <property type="match status" value="1"/>
</dbReference>
<dbReference type="CDD" id="cd04852">
    <property type="entry name" value="Peptidases_S8_3"/>
    <property type="match status" value="1"/>
</dbReference>
<sequence>MGASLGLLLHLLVWFPVLLGRLGSPAVLASTEERRTYIVQMDHSQKPDSFPTHESWHRSAVASASGRAQFDGNDNDNFLYSYSHAVHGFSARMTSSELSELENSPAHVATHPDSTVKLLTTHTPSFLGLSRKAGIWPAASYAHDVIIGMIDTGVWPESKSFGDRGMPRVPARWKGACENGTQFDSSLCNRKLIGARSFKKGFSAKELNMSTMLGDDSPRDSSGHGSHTASTAAGTSVADVDYFGYAKGNARGVAPCARIAIYKVLFGDGRGHASDVLAGMDKAIADGVDVMSLSLGTGPLPYHKDVIAIAALSAVQKGITVVCAAGNSREPATINNGAPWITTVGAGTIDRSFLARVTLGNGVAVEGTSYFPLKAFIPVVPLYYGMDEADKAICRRESLDRAQVSGKAVLCDLSDEVDISDQLEEVASAGALVGIFLNDPSILFLEDYKIPSMVIRPAATDAVKEYAMKASNATVKEMSFVLTKVGTRPAPQVADFSSRGPNPITPSVLKPDVLAPGKDVLAAWVPNKPFAEVGGLKLVTDYALLSGTSMATPHVAGLAALIKAVHKDWSPAAIRSAMMTTATAVDNTLQTIKDEGNGLPATPLDFGAGHINPNRAMDPGLVYDMQEQDYINFLCGLGYSRRQMAAVTRRTDWRCVHNHTDLNYPSFISVVSNYKAGSPVAREFARVLKNVGDDAAVYRAVTLSPEGMTIRVVPETLSFSSKNQELGFTLSVEVDMDSKQESSVVFGFLKWIDQRRHIITPAKRSILQIFCGDRDVLDSQRNKVSSEKII</sequence>
<keyword evidence="3" id="KW-0964">Secreted</keyword>
<dbReference type="CDD" id="cd02120">
    <property type="entry name" value="PA_subtilisin_like"/>
    <property type="match status" value="1"/>
</dbReference>
<comment type="similarity">
    <text evidence="2 10">Belongs to the peptidase S8 family.</text>
</comment>
<dbReference type="FunFam" id="3.40.50.200:FF:000006">
    <property type="entry name" value="Subtilisin-like protease SBT1.5"/>
    <property type="match status" value="1"/>
</dbReference>
<evidence type="ECO:0000259" key="13">
    <source>
        <dbReference type="Pfam" id="PF05922"/>
    </source>
</evidence>
<dbReference type="InterPro" id="IPR015500">
    <property type="entry name" value="Peptidase_S8_subtilisin-rel"/>
</dbReference>
<dbReference type="InterPro" id="IPR010259">
    <property type="entry name" value="S8pro/Inhibitor_I9"/>
</dbReference>
<dbReference type="PRINTS" id="PR00723">
    <property type="entry name" value="SUBTILISIN"/>
</dbReference>
<dbReference type="PROSITE" id="PS51892">
    <property type="entry name" value="SUBTILASE"/>
    <property type="match status" value="1"/>
</dbReference>
<dbReference type="InterPro" id="IPR041469">
    <property type="entry name" value="Subtilisin-like_FN3"/>
</dbReference>
<evidence type="ECO:0000256" key="7">
    <source>
        <dbReference type="ARBA" id="ARBA00022825"/>
    </source>
</evidence>
<keyword evidence="8" id="KW-0325">Glycoprotein</keyword>
<dbReference type="InterPro" id="IPR036852">
    <property type="entry name" value="Peptidase_S8/S53_dom_sf"/>
</dbReference>
<proteinExistence type="inferred from homology"/>
<evidence type="ECO:0000256" key="2">
    <source>
        <dbReference type="ARBA" id="ARBA00011073"/>
    </source>
</evidence>
<feature type="signal peptide" evidence="11">
    <location>
        <begin position="1"/>
        <end position="20"/>
    </location>
</feature>
<dbReference type="InterPro" id="IPR034197">
    <property type="entry name" value="Peptidases_S8_3"/>
</dbReference>
<keyword evidence="4 10" id="KW-0645">Protease</keyword>
<feature type="active site" description="Charge relay system" evidence="9 10">
    <location>
        <position position="549"/>
    </location>
</feature>
<evidence type="ECO:0000256" key="9">
    <source>
        <dbReference type="PIRSR" id="PIRSR615500-1"/>
    </source>
</evidence>
<feature type="active site" description="Charge relay system" evidence="9 10">
    <location>
        <position position="151"/>
    </location>
</feature>
<dbReference type="FunFam" id="3.30.70.80:FF:000003">
    <property type="entry name" value="Subtilisin-like protease SBT1.9"/>
    <property type="match status" value="1"/>
</dbReference>
<evidence type="ECO:0000256" key="8">
    <source>
        <dbReference type="ARBA" id="ARBA00023180"/>
    </source>
</evidence>
<comment type="subcellular location">
    <subcellularLocation>
        <location evidence="1">Secreted</location>
    </subcellularLocation>
</comment>
<evidence type="ECO:0000313" key="16">
    <source>
        <dbReference type="Proteomes" id="UP000652761"/>
    </source>
</evidence>
<keyword evidence="6 10" id="KW-0378">Hydrolase</keyword>
<evidence type="ECO:0000256" key="5">
    <source>
        <dbReference type="ARBA" id="ARBA00022729"/>
    </source>
</evidence>
<feature type="domain" description="Inhibitor I9" evidence="13">
    <location>
        <begin position="36"/>
        <end position="118"/>
    </location>
</feature>
<dbReference type="InterPro" id="IPR023828">
    <property type="entry name" value="Peptidase_S8_Ser-AS"/>
</dbReference>
<dbReference type="Gene3D" id="2.60.40.2310">
    <property type="match status" value="1"/>
</dbReference>
<dbReference type="InterPro" id="IPR000209">
    <property type="entry name" value="Peptidase_S8/S53_dom"/>
</dbReference>
<dbReference type="Gene3D" id="3.40.50.200">
    <property type="entry name" value="Peptidase S8/S53 domain"/>
    <property type="match status" value="1"/>
</dbReference>
<evidence type="ECO:0000256" key="1">
    <source>
        <dbReference type="ARBA" id="ARBA00004613"/>
    </source>
</evidence>
<evidence type="ECO:0000256" key="3">
    <source>
        <dbReference type="ARBA" id="ARBA00022525"/>
    </source>
</evidence>
<dbReference type="PANTHER" id="PTHR10795">
    <property type="entry name" value="PROPROTEIN CONVERTASE SUBTILISIN/KEXIN"/>
    <property type="match status" value="1"/>
</dbReference>
<dbReference type="InterPro" id="IPR037045">
    <property type="entry name" value="S8pro/Inhibitor_I9_sf"/>
</dbReference>
<gene>
    <name evidence="15" type="ORF">Taro_041589</name>
</gene>
<dbReference type="GO" id="GO:0004252">
    <property type="term" value="F:serine-type endopeptidase activity"/>
    <property type="evidence" value="ECO:0007669"/>
    <property type="project" value="UniProtKB-UniRule"/>
</dbReference>
<evidence type="ECO:0000259" key="14">
    <source>
        <dbReference type="Pfam" id="PF17766"/>
    </source>
</evidence>
<name>A0A843WXP2_COLES</name>
<reference evidence="15" key="1">
    <citation type="submission" date="2017-07" db="EMBL/GenBank/DDBJ databases">
        <title>Taro Niue Genome Assembly and Annotation.</title>
        <authorList>
            <person name="Atibalentja N."/>
            <person name="Keating K."/>
            <person name="Fields C.J."/>
        </authorList>
    </citation>
    <scope>NUCLEOTIDE SEQUENCE</scope>
    <source>
        <strain evidence="15">Niue_2</strain>
        <tissue evidence="15">Leaf</tissue>
    </source>
</reference>
<dbReference type="PROSITE" id="PS00138">
    <property type="entry name" value="SUBTILASE_SER"/>
    <property type="match status" value="1"/>
</dbReference>
<dbReference type="Pfam" id="PF17766">
    <property type="entry name" value="fn3_6"/>
    <property type="match status" value="1"/>
</dbReference>
<evidence type="ECO:0000313" key="15">
    <source>
        <dbReference type="EMBL" id="MQM08734.1"/>
    </source>
</evidence>
<comment type="caution">
    <text evidence="15">The sequence shown here is derived from an EMBL/GenBank/DDBJ whole genome shotgun (WGS) entry which is preliminary data.</text>
</comment>
<feature type="chain" id="PRO_5032766043" evidence="11">
    <location>
        <begin position="21"/>
        <end position="790"/>
    </location>
</feature>
<evidence type="ECO:0000259" key="12">
    <source>
        <dbReference type="Pfam" id="PF00082"/>
    </source>
</evidence>